<organism evidence="2 3">
    <name type="scientific">Zygosaccharomyces rouxii</name>
    <dbReference type="NCBI Taxonomy" id="4956"/>
    <lineage>
        <taxon>Eukaryota</taxon>
        <taxon>Fungi</taxon>
        <taxon>Dikarya</taxon>
        <taxon>Ascomycota</taxon>
        <taxon>Saccharomycotina</taxon>
        <taxon>Saccharomycetes</taxon>
        <taxon>Saccharomycetales</taxon>
        <taxon>Saccharomycetaceae</taxon>
        <taxon>Zygosaccharomyces</taxon>
    </lineage>
</organism>
<dbReference type="eggNOG" id="ENOG502S791">
    <property type="taxonomic scope" value="Eukaryota"/>
</dbReference>
<accession>A0A1Q2ZUJ2</accession>
<comment type="caution">
    <text evidence="2">The sequence shown here is derived from an EMBL/GenBank/DDBJ whole genome shotgun (WGS) entry which is preliminary data.</text>
</comment>
<evidence type="ECO:0000259" key="1">
    <source>
        <dbReference type="Pfam" id="PF13577"/>
    </source>
</evidence>
<dbReference type="Gene3D" id="3.10.450.50">
    <property type="match status" value="1"/>
</dbReference>
<name>A0A1Q2ZUJ2_ZYGRO</name>
<dbReference type="Proteomes" id="UP000187013">
    <property type="component" value="Unassembled WGS sequence"/>
</dbReference>
<dbReference type="InterPro" id="IPR037401">
    <property type="entry name" value="SnoaL-like"/>
</dbReference>
<dbReference type="OrthoDB" id="4035449at2759"/>
<dbReference type="SUPFAM" id="SSF54427">
    <property type="entry name" value="NTF2-like"/>
    <property type="match status" value="1"/>
</dbReference>
<sequence length="175" mass="19491">MQLLQLVLSHFHSKFHLTKCIIDTMSFPTTLSYLNDREAIEDALYRCVLGLDTADVTLFESALIPDATFDLMGNVMKGLPEIQAGSFDKVSKLDTTHHLSNIRVNLEGLANGTASVTASAMAQHYRPGEGNKPDTTRLLSGALYFVDVVKDKEVWKVKHFKAKMIWTEGDWGVFA</sequence>
<dbReference type="Pfam" id="PF13577">
    <property type="entry name" value="SnoaL_4"/>
    <property type="match status" value="1"/>
</dbReference>
<evidence type="ECO:0000313" key="3">
    <source>
        <dbReference type="Proteomes" id="UP000187013"/>
    </source>
</evidence>
<proteinExistence type="predicted"/>
<dbReference type="AlphaFoldDB" id="A0A1Q2ZUJ2"/>
<reference evidence="2 3" key="1">
    <citation type="submission" date="2016-08" db="EMBL/GenBank/DDBJ databases">
        <title>Draft genome sequence of allopolyploid Zygosaccharomyces rouxii.</title>
        <authorList>
            <person name="Watanabe J."/>
            <person name="Uehara K."/>
            <person name="Mogi Y."/>
            <person name="Tsukioka Y."/>
        </authorList>
    </citation>
    <scope>NUCLEOTIDE SEQUENCE [LARGE SCALE GENOMIC DNA]</scope>
    <source>
        <strain evidence="2 3">NBRC 110957</strain>
    </source>
</reference>
<feature type="domain" description="SnoaL-like" evidence="1">
    <location>
        <begin position="33"/>
        <end position="160"/>
    </location>
</feature>
<protein>
    <recommendedName>
        <fullName evidence="1">SnoaL-like domain-containing protein</fullName>
    </recommendedName>
</protein>
<dbReference type="EMBL" id="BDGX01000003">
    <property type="protein sequence ID" value="GAV46988.1"/>
    <property type="molecule type" value="Genomic_DNA"/>
</dbReference>
<evidence type="ECO:0000313" key="2">
    <source>
        <dbReference type="EMBL" id="GAV46988.1"/>
    </source>
</evidence>
<dbReference type="OMA" id="KLVWTEG"/>
<gene>
    <name evidence="2" type="ORF">ZYGR_0C00300</name>
</gene>
<dbReference type="InterPro" id="IPR032710">
    <property type="entry name" value="NTF2-like_dom_sf"/>
</dbReference>